<dbReference type="PANTHER" id="PTHR31087">
    <property type="match status" value="1"/>
</dbReference>
<dbReference type="EMBL" id="LR862145">
    <property type="protein sequence ID" value="CAD1826106.1"/>
    <property type="molecule type" value="Genomic_DNA"/>
</dbReference>
<comment type="similarity">
    <text evidence="1">Belongs to the LOR family.</text>
</comment>
<dbReference type="InterPro" id="IPR007612">
    <property type="entry name" value="LOR"/>
</dbReference>
<evidence type="ECO:0008006" key="3">
    <source>
        <dbReference type="Google" id="ProtNLM"/>
    </source>
</evidence>
<gene>
    <name evidence="2" type="ORF">CB5_LOCUS9317</name>
</gene>
<sequence length="202" mass="21868">MGGGSTNAVPIVSKIYCSTSLTTLMIRKRPNVVNGGGFVVTDCTHNIVFVVDGCGMLGAKGELMVRDCDGASLLFLRKKGGIIQALSTHNRWNGYSMDYQGTNKLLFSLTDPKPCLATRSAIRIQVEPKSHSKDCDFEVDGSFTDRACVIIDRRGNIAAQVGVEMMGNKDFYHVMVQPGYDQAFVIGVIAVLDNIYGESTAC</sequence>
<reference evidence="2" key="1">
    <citation type="submission" date="2020-07" db="EMBL/GenBank/DDBJ databases">
        <authorList>
            <person name="Lin J."/>
        </authorList>
    </citation>
    <scope>NUCLEOTIDE SEQUENCE</scope>
</reference>
<dbReference type="Gene3D" id="2.40.160.200">
    <property type="entry name" value="LURP1-related"/>
    <property type="match status" value="1"/>
</dbReference>
<dbReference type="InterPro" id="IPR025659">
    <property type="entry name" value="Tubby-like_C"/>
</dbReference>
<name>A0A6V7P608_ANACO</name>
<dbReference type="Pfam" id="PF04525">
    <property type="entry name" value="LOR"/>
    <property type="match status" value="1"/>
</dbReference>
<dbReference type="PANTHER" id="PTHR31087:SF168">
    <property type="entry name" value="PROTEIN LURP-ONE-RELATED 6"/>
    <property type="match status" value="1"/>
</dbReference>
<dbReference type="InterPro" id="IPR038595">
    <property type="entry name" value="LOR_sf"/>
</dbReference>
<evidence type="ECO:0000256" key="1">
    <source>
        <dbReference type="ARBA" id="ARBA00005437"/>
    </source>
</evidence>
<proteinExistence type="inferred from homology"/>
<dbReference type="SUPFAM" id="SSF54518">
    <property type="entry name" value="Tubby C-terminal domain-like"/>
    <property type="match status" value="1"/>
</dbReference>
<organism evidence="2">
    <name type="scientific">Ananas comosus var. bracteatus</name>
    <name type="common">red pineapple</name>
    <dbReference type="NCBI Taxonomy" id="296719"/>
    <lineage>
        <taxon>Eukaryota</taxon>
        <taxon>Viridiplantae</taxon>
        <taxon>Streptophyta</taxon>
        <taxon>Embryophyta</taxon>
        <taxon>Tracheophyta</taxon>
        <taxon>Spermatophyta</taxon>
        <taxon>Magnoliopsida</taxon>
        <taxon>Liliopsida</taxon>
        <taxon>Poales</taxon>
        <taxon>Bromeliaceae</taxon>
        <taxon>Bromelioideae</taxon>
        <taxon>Ananas</taxon>
    </lineage>
</organism>
<dbReference type="AlphaFoldDB" id="A0A6V7P608"/>
<protein>
    <recommendedName>
        <fullName evidence="3">Protein LURP-one-related 6</fullName>
    </recommendedName>
</protein>
<accession>A0A6V7P608</accession>
<evidence type="ECO:0000313" key="2">
    <source>
        <dbReference type="EMBL" id="CAD1826106.1"/>
    </source>
</evidence>